<gene>
    <name evidence="2" type="ORF">EV421DRAFT_2023106</name>
</gene>
<keyword evidence="3" id="KW-1185">Reference proteome</keyword>
<comment type="caution">
    <text evidence="2">The sequence shown here is derived from an EMBL/GenBank/DDBJ whole genome shotgun (WGS) entry which is preliminary data.</text>
</comment>
<evidence type="ECO:0000256" key="1">
    <source>
        <dbReference type="SAM" id="MobiDB-lite"/>
    </source>
</evidence>
<protein>
    <submittedName>
        <fullName evidence="2">Uncharacterized protein</fullName>
    </submittedName>
</protein>
<organism evidence="2 3">
    <name type="scientific">Armillaria borealis</name>
    <dbReference type="NCBI Taxonomy" id="47425"/>
    <lineage>
        <taxon>Eukaryota</taxon>
        <taxon>Fungi</taxon>
        <taxon>Dikarya</taxon>
        <taxon>Basidiomycota</taxon>
        <taxon>Agaricomycotina</taxon>
        <taxon>Agaricomycetes</taxon>
        <taxon>Agaricomycetidae</taxon>
        <taxon>Agaricales</taxon>
        <taxon>Marasmiineae</taxon>
        <taxon>Physalacriaceae</taxon>
        <taxon>Armillaria</taxon>
    </lineage>
</organism>
<feature type="region of interest" description="Disordered" evidence="1">
    <location>
        <begin position="66"/>
        <end position="159"/>
    </location>
</feature>
<evidence type="ECO:0000313" key="3">
    <source>
        <dbReference type="Proteomes" id="UP001175226"/>
    </source>
</evidence>
<feature type="compositionally biased region" description="Basic and acidic residues" evidence="1">
    <location>
        <begin position="97"/>
        <end position="113"/>
    </location>
</feature>
<feature type="compositionally biased region" description="Polar residues" evidence="1">
    <location>
        <begin position="146"/>
        <end position="159"/>
    </location>
</feature>
<reference evidence="2" key="1">
    <citation type="submission" date="2023-06" db="EMBL/GenBank/DDBJ databases">
        <authorList>
            <consortium name="Lawrence Berkeley National Laboratory"/>
            <person name="Ahrendt S."/>
            <person name="Sahu N."/>
            <person name="Indic B."/>
            <person name="Wong-Bajracharya J."/>
            <person name="Merenyi Z."/>
            <person name="Ke H.-M."/>
            <person name="Monk M."/>
            <person name="Kocsube S."/>
            <person name="Drula E."/>
            <person name="Lipzen A."/>
            <person name="Balint B."/>
            <person name="Henrissat B."/>
            <person name="Andreopoulos B."/>
            <person name="Martin F.M."/>
            <person name="Harder C.B."/>
            <person name="Rigling D."/>
            <person name="Ford K.L."/>
            <person name="Foster G.D."/>
            <person name="Pangilinan J."/>
            <person name="Papanicolaou A."/>
            <person name="Barry K."/>
            <person name="LaButti K."/>
            <person name="Viragh M."/>
            <person name="Koriabine M."/>
            <person name="Yan M."/>
            <person name="Riley R."/>
            <person name="Champramary S."/>
            <person name="Plett K.L."/>
            <person name="Tsai I.J."/>
            <person name="Slot J."/>
            <person name="Sipos G."/>
            <person name="Plett J."/>
            <person name="Nagy L.G."/>
            <person name="Grigoriev I.V."/>
        </authorList>
    </citation>
    <scope>NUCLEOTIDE SEQUENCE</scope>
    <source>
        <strain evidence="2">FPL87.14</strain>
    </source>
</reference>
<feature type="compositionally biased region" description="Basic residues" evidence="1">
    <location>
        <begin position="207"/>
        <end position="221"/>
    </location>
</feature>
<dbReference type="Proteomes" id="UP001175226">
    <property type="component" value="Unassembled WGS sequence"/>
</dbReference>
<evidence type="ECO:0000313" key="2">
    <source>
        <dbReference type="EMBL" id="KAK0434197.1"/>
    </source>
</evidence>
<accession>A0AA39J144</accession>
<feature type="compositionally biased region" description="Polar residues" evidence="1">
    <location>
        <begin position="81"/>
        <end position="92"/>
    </location>
</feature>
<name>A0AA39J144_9AGAR</name>
<feature type="region of interest" description="Disordered" evidence="1">
    <location>
        <begin position="197"/>
        <end position="259"/>
    </location>
</feature>
<dbReference type="AlphaFoldDB" id="A0AA39J144"/>
<dbReference type="EMBL" id="JAUEPT010000073">
    <property type="protein sequence ID" value="KAK0434197.1"/>
    <property type="molecule type" value="Genomic_DNA"/>
</dbReference>
<proteinExistence type="predicted"/>
<feature type="compositionally biased region" description="Basic and acidic residues" evidence="1">
    <location>
        <begin position="68"/>
        <end position="80"/>
    </location>
</feature>
<sequence length="259" mass="29617">MCITQTMKIVGTLDEAEHAAKYHQYELYILQRCHNKECVVNDRARGINQVRQCGTYRHTRNAWTKSDVATKKQQAEREQRNASIETKSSQHAIKTAQRQERISPLSQERKRQETTPSQHTIIKQCGGRSNPRHHHRNRSNEKPNRRNTPLETAWQQEWTSPITGTQAAKKTLRHSTPLENGAAAGTNLLATTKTKAARNQTVATRYQKQRGSRSGPRHCHRNASDYKIPLRRSTPLENGAAVMEPSSMQREQPMPMVVQ</sequence>